<evidence type="ECO:0000256" key="1">
    <source>
        <dbReference type="SAM" id="MobiDB-lite"/>
    </source>
</evidence>
<keyword evidence="3" id="KW-1185">Reference proteome</keyword>
<protein>
    <submittedName>
        <fullName evidence="2">Uncharacterized protein</fullName>
    </submittedName>
</protein>
<feature type="compositionally biased region" description="Basic and acidic residues" evidence="1">
    <location>
        <begin position="34"/>
        <end position="44"/>
    </location>
</feature>
<name>A0A916SGY5_9MICO</name>
<dbReference type="Proteomes" id="UP000606922">
    <property type="component" value="Unassembled WGS sequence"/>
</dbReference>
<dbReference type="RefSeq" id="WP_188509691.1">
    <property type="nucleotide sequence ID" value="NZ_BMGB01000001.1"/>
</dbReference>
<sequence>MRRGLFGARQAPGEPEAGPAESIAARARAAQARESAETRRTAKRSGEAARLALIRTVEQNERELELALDTVVRFEPTTLGFLATEIDSADPITQWSTLGRSPVPDAGLPGWLRDRCLTANSESVVLDWLTFRAVFRAHKEFSARGTDDPLPQIYEALSLQPGESLAVEGVLTAGRRECDRILRVALALRTAQRAAVARDIRSLTGYAAADAWHAFDRANRFVTAQLAEWLVAEDPADGEVAAQVAAGRFSTDEFTATGRSTGIAPYDIDEAAFAADLRRTTPST</sequence>
<gene>
    <name evidence="2" type="ORF">GCM10010979_11340</name>
</gene>
<dbReference type="EMBL" id="BMGB01000001">
    <property type="protein sequence ID" value="GGA98567.1"/>
    <property type="molecule type" value="Genomic_DNA"/>
</dbReference>
<evidence type="ECO:0000313" key="2">
    <source>
        <dbReference type="EMBL" id="GGA98567.1"/>
    </source>
</evidence>
<reference evidence="2" key="1">
    <citation type="journal article" date="2014" name="Int. J. Syst. Evol. Microbiol.">
        <title>Complete genome sequence of Corynebacterium casei LMG S-19264T (=DSM 44701T), isolated from a smear-ripened cheese.</title>
        <authorList>
            <consortium name="US DOE Joint Genome Institute (JGI-PGF)"/>
            <person name="Walter F."/>
            <person name="Albersmeier A."/>
            <person name="Kalinowski J."/>
            <person name="Ruckert C."/>
        </authorList>
    </citation>
    <scope>NUCLEOTIDE SEQUENCE</scope>
    <source>
        <strain evidence="2">CGMCC 1.12813</strain>
    </source>
</reference>
<accession>A0A916SGY5</accession>
<dbReference type="AlphaFoldDB" id="A0A916SGY5"/>
<proteinExistence type="predicted"/>
<reference evidence="2" key="2">
    <citation type="submission" date="2020-09" db="EMBL/GenBank/DDBJ databases">
        <authorList>
            <person name="Sun Q."/>
            <person name="Zhou Y."/>
        </authorList>
    </citation>
    <scope>NUCLEOTIDE SEQUENCE</scope>
    <source>
        <strain evidence="2">CGMCC 1.12813</strain>
    </source>
</reference>
<organism evidence="2 3">
    <name type="scientific">Conyzicola nivalis</name>
    <dbReference type="NCBI Taxonomy" id="1477021"/>
    <lineage>
        <taxon>Bacteria</taxon>
        <taxon>Bacillati</taxon>
        <taxon>Actinomycetota</taxon>
        <taxon>Actinomycetes</taxon>
        <taxon>Micrococcales</taxon>
        <taxon>Microbacteriaceae</taxon>
        <taxon>Conyzicola</taxon>
    </lineage>
</organism>
<feature type="region of interest" description="Disordered" evidence="1">
    <location>
        <begin position="1"/>
        <end position="44"/>
    </location>
</feature>
<feature type="compositionally biased region" description="Low complexity" evidence="1">
    <location>
        <begin position="16"/>
        <end position="33"/>
    </location>
</feature>
<evidence type="ECO:0000313" key="3">
    <source>
        <dbReference type="Proteomes" id="UP000606922"/>
    </source>
</evidence>
<comment type="caution">
    <text evidence="2">The sequence shown here is derived from an EMBL/GenBank/DDBJ whole genome shotgun (WGS) entry which is preliminary data.</text>
</comment>